<proteinExistence type="inferred from homology"/>
<evidence type="ECO:0000256" key="3">
    <source>
        <dbReference type="ARBA" id="ARBA00004371"/>
    </source>
</evidence>
<dbReference type="Proteomes" id="UP000265000">
    <property type="component" value="Unplaced"/>
</dbReference>
<evidence type="ECO:0000259" key="21">
    <source>
        <dbReference type="Pfam" id="PF21467"/>
    </source>
</evidence>
<evidence type="ECO:0000256" key="9">
    <source>
        <dbReference type="ARBA" id="ARBA00023145"/>
    </source>
</evidence>
<feature type="active site" description="Nucleophile" evidence="15">
    <location>
        <position position="264"/>
    </location>
</feature>
<sequence length="651" mass="71949">MSVLTFNSVFLLLLPLLFGLSLGTSPTFSVDYKNNCFRKDGEQFRYISGSIHYSRIPRAYWKDRLLKMYMAGLNAIQTYVPWNYHEESPGRYDFSGDRDVEYFLKLAQDTGLLVILRPGPYICAEWDMGGLPAWLLNKKNIVLRSSDPDYIAAVDKWMGKLLPMMKPYLYQNGGPIITVQVENEYGSYFTCDYNYMRHLTTLFRAHLGDEVVLFTTDGAGVNYLKCGSIQGLYATVDFGPGTNITAAFGAQRQAEPRGPLVNSEFYTGWLDHWGSRHSVVSSAAVAKSLSQMLAVEANVNLYMFIGGSNFGYWNGANSPYGAQPTSYDYNAPLSEAGDLTEKYFAIRDVIGMYSKVPEGPVPPTTPKYAYGPVRMKKLQTVLDAAETLSFSGPVKSAYPHTFTDLNQAFGFVLYRTTLPVNCSQPTPLSSPLNGVHDRAYVSVDGVAVGILERNKVLSVNVTGKAGSQVDILVENMGRINYGREINDFKGLVTNLTLGQVSLTGWTMYSLSIDEAVRQGLLGEKPPAGVAPGQPAALSPPTFYKGTFIIPDGIPDLPQDTYIKLPGWKKIWINGFNVGRYWPARGPQVTLLVPASILSTAAPNNVTVLELEADPCSSQRCTVEFTATPILNATVFSEHQPHQKLFTKEDFL</sequence>
<dbReference type="Pfam" id="PF01301">
    <property type="entry name" value="Glyco_hydro_35"/>
    <property type="match status" value="1"/>
</dbReference>
<evidence type="ECO:0000256" key="6">
    <source>
        <dbReference type="ARBA" id="ARBA00013303"/>
    </source>
</evidence>
<dbReference type="STRING" id="8078.ENSFHEP00000019537"/>
<reference evidence="22" key="2">
    <citation type="submission" date="2025-09" db="UniProtKB">
        <authorList>
            <consortium name="Ensembl"/>
        </authorList>
    </citation>
    <scope>IDENTIFICATION</scope>
</reference>
<evidence type="ECO:0000259" key="20">
    <source>
        <dbReference type="Pfam" id="PF21317"/>
    </source>
</evidence>
<dbReference type="Gene3D" id="3.20.20.80">
    <property type="entry name" value="Glycosidases"/>
    <property type="match status" value="1"/>
</dbReference>
<keyword evidence="10" id="KW-1015">Disulfide bond</keyword>
<dbReference type="InterPro" id="IPR031330">
    <property type="entry name" value="Gly_Hdrlase_35_cat"/>
</dbReference>
<accession>A0A3Q2Q169</accession>
<dbReference type="PIRSF" id="PIRSF006336">
    <property type="entry name" value="B-gal"/>
    <property type="match status" value="1"/>
</dbReference>
<reference evidence="22" key="1">
    <citation type="submission" date="2025-08" db="UniProtKB">
        <authorList>
            <consortium name="Ensembl"/>
        </authorList>
    </citation>
    <scope>IDENTIFICATION</scope>
</reference>
<dbReference type="InterPro" id="IPR001944">
    <property type="entry name" value="Glycoside_Hdrlase_35"/>
</dbReference>
<dbReference type="PRINTS" id="PR00742">
    <property type="entry name" value="GLHYDRLASE35"/>
</dbReference>
<dbReference type="GO" id="GO:0042340">
    <property type="term" value="P:keratan sulfate proteoglycan catabolic process"/>
    <property type="evidence" value="ECO:0007669"/>
    <property type="project" value="UniProtKB-ARBA"/>
</dbReference>
<feature type="active site" description="Proton donor" evidence="15">
    <location>
        <position position="184"/>
    </location>
</feature>
<dbReference type="GO" id="GO:0005576">
    <property type="term" value="C:extracellular region"/>
    <property type="evidence" value="ECO:0007669"/>
    <property type="project" value="UniProtKB-ARBA"/>
</dbReference>
<evidence type="ECO:0000256" key="17">
    <source>
        <dbReference type="RuleBase" id="RU003679"/>
    </source>
</evidence>
<feature type="domain" description="Beta-galactosidase 1-like first all-beta" evidence="20">
    <location>
        <begin position="399"/>
        <end position="510"/>
    </location>
</feature>
<evidence type="ECO:0000256" key="1">
    <source>
        <dbReference type="ARBA" id="ARBA00001412"/>
    </source>
</evidence>
<dbReference type="GO" id="GO:0005975">
    <property type="term" value="P:carbohydrate metabolic process"/>
    <property type="evidence" value="ECO:0007669"/>
    <property type="project" value="InterPro"/>
</dbReference>
<keyword evidence="12" id="KW-0458">Lysosome</keyword>
<evidence type="ECO:0000256" key="5">
    <source>
        <dbReference type="ARBA" id="ARBA00012756"/>
    </source>
</evidence>
<keyword evidence="23" id="KW-1185">Reference proteome</keyword>
<evidence type="ECO:0000256" key="15">
    <source>
        <dbReference type="PIRSR" id="PIRSR006336-1"/>
    </source>
</evidence>
<dbReference type="InterPro" id="IPR017853">
    <property type="entry name" value="GH"/>
</dbReference>
<feature type="domain" description="Beta-galactosidase galactose-binding" evidence="21">
    <location>
        <begin position="540"/>
        <end position="599"/>
    </location>
</feature>
<keyword evidence="13 16" id="KW-0326">Glycosidase</keyword>
<comment type="similarity">
    <text evidence="4 17">Belongs to the glycosyl hydrolase 35 family.</text>
</comment>
<evidence type="ECO:0000256" key="16">
    <source>
        <dbReference type="RuleBase" id="RU000675"/>
    </source>
</evidence>
<dbReference type="PANTHER" id="PTHR23421">
    <property type="entry name" value="BETA-GALACTOSIDASE RELATED"/>
    <property type="match status" value="1"/>
</dbReference>
<evidence type="ECO:0000256" key="10">
    <source>
        <dbReference type="ARBA" id="ARBA00023157"/>
    </source>
</evidence>
<evidence type="ECO:0000256" key="18">
    <source>
        <dbReference type="SAM" id="SignalP"/>
    </source>
</evidence>
<dbReference type="Ensembl" id="ENSFHET00000028801.1">
    <property type="protein sequence ID" value="ENSFHEP00000019537.1"/>
    <property type="gene ID" value="ENSFHEG00000021496.1"/>
</dbReference>
<name>A0A3Q2Q169_FUNHE</name>
<evidence type="ECO:0000256" key="11">
    <source>
        <dbReference type="ARBA" id="ARBA00023180"/>
    </source>
</evidence>
<evidence type="ECO:0000256" key="8">
    <source>
        <dbReference type="ARBA" id="ARBA00022801"/>
    </source>
</evidence>
<dbReference type="InterPro" id="IPR048913">
    <property type="entry name" value="BetaGal_gal-bd"/>
</dbReference>
<keyword evidence="7 18" id="KW-0732">Signal</keyword>
<feature type="domain" description="Glycoside hydrolase 35 catalytic" evidence="19">
    <location>
        <begin position="37"/>
        <end position="352"/>
    </location>
</feature>
<feature type="signal peptide" evidence="18">
    <location>
        <begin position="1"/>
        <end position="23"/>
    </location>
</feature>
<dbReference type="InterPro" id="IPR008979">
    <property type="entry name" value="Galactose-bd-like_sf"/>
</dbReference>
<evidence type="ECO:0000313" key="22">
    <source>
        <dbReference type="Ensembl" id="ENSFHEP00000019537.1"/>
    </source>
</evidence>
<dbReference type="EC" id="3.2.1.23" evidence="5 16"/>
<organism evidence="22 23">
    <name type="scientific">Fundulus heteroclitus</name>
    <name type="common">Killifish</name>
    <name type="synonym">Mummichog</name>
    <dbReference type="NCBI Taxonomy" id="8078"/>
    <lineage>
        <taxon>Eukaryota</taxon>
        <taxon>Metazoa</taxon>
        <taxon>Chordata</taxon>
        <taxon>Craniata</taxon>
        <taxon>Vertebrata</taxon>
        <taxon>Euteleostomi</taxon>
        <taxon>Actinopterygii</taxon>
        <taxon>Neopterygii</taxon>
        <taxon>Teleostei</taxon>
        <taxon>Neoteleostei</taxon>
        <taxon>Acanthomorphata</taxon>
        <taxon>Ovalentaria</taxon>
        <taxon>Atherinomorphae</taxon>
        <taxon>Cyprinodontiformes</taxon>
        <taxon>Fundulidae</taxon>
        <taxon>Fundulus</taxon>
    </lineage>
</organism>
<evidence type="ECO:0000256" key="4">
    <source>
        <dbReference type="ARBA" id="ARBA00009809"/>
    </source>
</evidence>
<feature type="chain" id="PRO_5018670430" description="Beta-galactosidase" evidence="18">
    <location>
        <begin position="24"/>
        <end position="651"/>
    </location>
</feature>
<protein>
    <recommendedName>
        <fullName evidence="6 16">Beta-galactosidase</fullName>
        <ecNumber evidence="5 16">3.2.1.23</ecNumber>
    </recommendedName>
</protein>
<dbReference type="SUPFAM" id="SSF51445">
    <property type="entry name" value="(Trans)glycosidases"/>
    <property type="match status" value="1"/>
</dbReference>
<comment type="function">
    <text evidence="2">Cleaves beta-linked terminal galactosyl residues from gangliosides, glycoproteins, and glycosaminoglycans.</text>
</comment>
<dbReference type="GO" id="GO:0004565">
    <property type="term" value="F:beta-galactosidase activity"/>
    <property type="evidence" value="ECO:0007669"/>
    <property type="project" value="UniProtKB-EC"/>
</dbReference>
<evidence type="ECO:0000256" key="13">
    <source>
        <dbReference type="ARBA" id="ARBA00023295"/>
    </source>
</evidence>
<keyword evidence="9" id="KW-0865">Zymogen</keyword>
<dbReference type="GO" id="GO:0005764">
    <property type="term" value="C:lysosome"/>
    <property type="evidence" value="ECO:0007669"/>
    <property type="project" value="UniProtKB-SubCell"/>
</dbReference>
<dbReference type="Gene3D" id="2.60.120.260">
    <property type="entry name" value="Galactose-binding domain-like"/>
    <property type="match status" value="2"/>
</dbReference>
<keyword evidence="8 16" id="KW-0378">Hydrolase</keyword>
<dbReference type="AlphaFoldDB" id="A0A3Q2Q169"/>
<dbReference type="GO" id="GO:0006689">
    <property type="term" value="P:ganglioside catabolic process"/>
    <property type="evidence" value="ECO:0007669"/>
    <property type="project" value="UniProtKB-ARBA"/>
</dbReference>
<keyword evidence="11" id="KW-0325">Glycoprotein</keyword>
<evidence type="ECO:0000256" key="2">
    <source>
        <dbReference type="ARBA" id="ARBA00002691"/>
    </source>
</evidence>
<dbReference type="GO" id="GO:0016020">
    <property type="term" value="C:membrane"/>
    <property type="evidence" value="ECO:0007669"/>
    <property type="project" value="GOC"/>
</dbReference>
<comment type="subunit">
    <text evidence="14">Homodimer. May form higher multimers.</text>
</comment>
<evidence type="ECO:0000313" key="23">
    <source>
        <dbReference type="Proteomes" id="UP000265000"/>
    </source>
</evidence>
<dbReference type="InterPro" id="IPR019801">
    <property type="entry name" value="Glyco_hydro_35_CS"/>
</dbReference>
<evidence type="ECO:0000256" key="12">
    <source>
        <dbReference type="ARBA" id="ARBA00023228"/>
    </source>
</evidence>
<dbReference type="PROSITE" id="PS01182">
    <property type="entry name" value="GLYCOSYL_HYDROL_F35"/>
    <property type="match status" value="1"/>
</dbReference>
<dbReference type="Pfam" id="PF21467">
    <property type="entry name" value="BetaGal_gal-bd"/>
    <property type="match status" value="1"/>
</dbReference>
<dbReference type="InterPro" id="IPR026283">
    <property type="entry name" value="B-gal_1-like"/>
</dbReference>
<dbReference type="GeneTree" id="ENSGT00950000182942"/>
<evidence type="ECO:0000256" key="7">
    <source>
        <dbReference type="ARBA" id="ARBA00022729"/>
    </source>
</evidence>
<dbReference type="SUPFAM" id="SSF49785">
    <property type="entry name" value="Galactose-binding domain-like"/>
    <property type="match status" value="1"/>
</dbReference>
<dbReference type="FunFam" id="2.60.120.260:FF:000021">
    <property type="entry name" value="Beta-galactosidase"/>
    <property type="match status" value="1"/>
</dbReference>
<dbReference type="FunFam" id="3.20.20.80:FF:000017">
    <property type="entry name" value="Beta-galactosidase"/>
    <property type="match status" value="1"/>
</dbReference>
<comment type="subcellular location">
    <subcellularLocation>
        <location evidence="3">Lysosome</location>
    </subcellularLocation>
</comment>
<dbReference type="FunFam" id="2.60.120.260:FF:000115">
    <property type="entry name" value="Beta-galactosidase"/>
    <property type="match status" value="1"/>
</dbReference>
<evidence type="ECO:0000259" key="19">
    <source>
        <dbReference type="Pfam" id="PF01301"/>
    </source>
</evidence>
<evidence type="ECO:0000256" key="14">
    <source>
        <dbReference type="ARBA" id="ARBA00046753"/>
    </source>
</evidence>
<dbReference type="InterPro" id="IPR048912">
    <property type="entry name" value="BetaGal1-like_ABD1"/>
</dbReference>
<comment type="catalytic activity">
    <reaction evidence="1 16">
        <text>Hydrolysis of terminal non-reducing beta-D-galactose residues in beta-D-galactosides.</text>
        <dbReference type="EC" id="3.2.1.23"/>
    </reaction>
</comment>
<dbReference type="Pfam" id="PF21317">
    <property type="entry name" value="BetaGal_ABD_1"/>
    <property type="match status" value="1"/>
</dbReference>